<keyword evidence="5" id="KW-1185">Reference proteome</keyword>
<dbReference type="PIRSF" id="PIRSF017316">
    <property type="entry name" value="Pesterase_C1039"/>
    <property type="match status" value="1"/>
</dbReference>
<dbReference type="SUPFAM" id="SSF56300">
    <property type="entry name" value="Metallo-dependent phosphatases"/>
    <property type="match status" value="1"/>
</dbReference>
<name>A0AAN6HCN0_9PEZI</name>
<dbReference type="AlphaFoldDB" id="A0AAN6HCN0"/>
<dbReference type="FunFam" id="3.60.21.10:FF:000043">
    <property type="entry name" value="Ser/Thr protein phosphatase family"/>
    <property type="match status" value="1"/>
</dbReference>
<dbReference type="CDD" id="cd07407">
    <property type="entry name" value="MPP_YHR202W_N"/>
    <property type="match status" value="1"/>
</dbReference>
<gene>
    <name evidence="4" type="ORF">LTR91_021419</name>
</gene>
<accession>A0AAN6HCN0</accession>
<dbReference type="Gene3D" id="3.60.21.10">
    <property type="match status" value="1"/>
</dbReference>
<evidence type="ECO:0000259" key="2">
    <source>
        <dbReference type="Pfam" id="PF00149"/>
    </source>
</evidence>
<feature type="signal peptide" evidence="1">
    <location>
        <begin position="1"/>
        <end position="18"/>
    </location>
</feature>
<organism evidence="4 5">
    <name type="scientific">Friedmanniomyces endolithicus</name>
    <dbReference type="NCBI Taxonomy" id="329885"/>
    <lineage>
        <taxon>Eukaryota</taxon>
        <taxon>Fungi</taxon>
        <taxon>Dikarya</taxon>
        <taxon>Ascomycota</taxon>
        <taxon>Pezizomycotina</taxon>
        <taxon>Dothideomycetes</taxon>
        <taxon>Dothideomycetidae</taxon>
        <taxon>Mycosphaerellales</taxon>
        <taxon>Teratosphaeriaceae</taxon>
        <taxon>Friedmanniomyces</taxon>
    </lineage>
</organism>
<dbReference type="InterPro" id="IPR029052">
    <property type="entry name" value="Metallo-depent_PP-like"/>
</dbReference>
<dbReference type="Proteomes" id="UP001175353">
    <property type="component" value="Unassembled WGS sequence"/>
</dbReference>
<dbReference type="GO" id="GO:0009166">
    <property type="term" value="P:nucleotide catabolic process"/>
    <property type="evidence" value="ECO:0007669"/>
    <property type="project" value="InterPro"/>
</dbReference>
<evidence type="ECO:0000256" key="1">
    <source>
        <dbReference type="SAM" id="SignalP"/>
    </source>
</evidence>
<dbReference type="PANTHER" id="PTHR11575">
    <property type="entry name" value="5'-NUCLEOTIDASE-RELATED"/>
    <property type="match status" value="1"/>
</dbReference>
<dbReference type="Gene3D" id="3.90.780.10">
    <property type="entry name" value="5'-Nucleotidase, C-terminal domain"/>
    <property type="match status" value="2"/>
</dbReference>
<keyword evidence="1" id="KW-0732">Signal</keyword>
<reference evidence="4" key="1">
    <citation type="submission" date="2023-06" db="EMBL/GenBank/DDBJ databases">
        <title>Black Yeasts Isolated from many extreme environments.</title>
        <authorList>
            <person name="Coleine C."/>
            <person name="Stajich J.E."/>
            <person name="Selbmann L."/>
        </authorList>
    </citation>
    <scope>NUCLEOTIDE SEQUENCE</scope>
    <source>
        <strain evidence="4">CCFEE 5200</strain>
    </source>
</reference>
<evidence type="ECO:0000313" key="4">
    <source>
        <dbReference type="EMBL" id="KAK0958278.1"/>
    </source>
</evidence>
<dbReference type="InterPro" id="IPR053828">
    <property type="entry name" value="Nucleosidase_C"/>
</dbReference>
<dbReference type="GO" id="GO:0005829">
    <property type="term" value="C:cytosol"/>
    <property type="evidence" value="ECO:0007669"/>
    <property type="project" value="TreeGrafter"/>
</dbReference>
<proteinExistence type="predicted"/>
<dbReference type="SUPFAM" id="SSF55816">
    <property type="entry name" value="5'-nucleotidase (syn. UDP-sugar hydrolase), C-terminal domain"/>
    <property type="match status" value="1"/>
</dbReference>
<dbReference type="EMBL" id="JAUJLE010000381">
    <property type="protein sequence ID" value="KAK0958278.1"/>
    <property type="molecule type" value="Genomic_DNA"/>
</dbReference>
<feature type="chain" id="PRO_5042820665" description="Calcineurin-like phosphoesterase domain-containing protein" evidence="1">
    <location>
        <begin position="19"/>
        <end position="639"/>
    </location>
</feature>
<evidence type="ECO:0000259" key="3">
    <source>
        <dbReference type="Pfam" id="PF21953"/>
    </source>
</evidence>
<dbReference type="InterPro" id="IPR014485">
    <property type="entry name" value="Pesterase_C1039"/>
</dbReference>
<evidence type="ECO:0008006" key="6">
    <source>
        <dbReference type="Google" id="ProtNLM"/>
    </source>
</evidence>
<dbReference type="Pfam" id="PF21953">
    <property type="entry name" value="NadN_nucleosid_C"/>
    <property type="match status" value="1"/>
</dbReference>
<dbReference type="InterPro" id="IPR004843">
    <property type="entry name" value="Calcineurin-like_PHP"/>
</dbReference>
<dbReference type="InterPro" id="IPR006179">
    <property type="entry name" value="5_nucleotidase/apyrase"/>
</dbReference>
<feature type="domain" description="Calcineurin-like phosphoesterase" evidence="2">
    <location>
        <begin position="42"/>
        <end position="267"/>
    </location>
</feature>
<dbReference type="PANTHER" id="PTHR11575:SF43">
    <property type="entry name" value="SER_THR PROTEIN PHOSPHATASE FAMILY (AFU_ORTHOLOGUE AFUA_3G04160)"/>
    <property type="match status" value="1"/>
</dbReference>
<dbReference type="InterPro" id="IPR036907">
    <property type="entry name" value="5'-Nucleotdase_C_sf"/>
</dbReference>
<dbReference type="GO" id="GO:0005576">
    <property type="term" value="C:extracellular region"/>
    <property type="evidence" value="ECO:0007669"/>
    <property type="project" value="UniProtKB-ARBA"/>
</dbReference>
<comment type="caution">
    <text evidence="4">The sequence shown here is derived from an EMBL/GenBank/DDBJ whole genome shotgun (WGS) entry which is preliminary data.</text>
</comment>
<protein>
    <recommendedName>
        <fullName evidence="6">Calcineurin-like phosphoesterase domain-containing protein</fullName>
    </recommendedName>
</protein>
<feature type="domain" description="Putative 5'-nucleotidase C-terminal" evidence="3">
    <location>
        <begin position="366"/>
        <end position="597"/>
    </location>
</feature>
<dbReference type="Pfam" id="PF00149">
    <property type="entry name" value="Metallophos"/>
    <property type="match status" value="1"/>
</dbReference>
<evidence type="ECO:0000313" key="5">
    <source>
        <dbReference type="Proteomes" id="UP001175353"/>
    </source>
</evidence>
<dbReference type="GO" id="GO:0016787">
    <property type="term" value="F:hydrolase activity"/>
    <property type="evidence" value="ECO:0007669"/>
    <property type="project" value="InterPro"/>
</dbReference>
<sequence>MSFSRIPLLLAFVYAVSSEQPSAPSPISAQLRELPWASGGLNILHTTDTHGWHGGHLQEAQYSADWGDYVSFAHHLRKRADDDGSDLLIVDTGDRVEGNGLYDASNPKGRYTFDIFKQQRMDVITPGNHELYLANTSNREYAEVVPDFKDAYIASNLDIYSAKSMKYEPFAPRYRRFTTKNRGTRVLAFGFMFDFRGNASNTFVQPVEETVNEQWFQDALRTKDVDLFLVAGHVPVRDSQEYDLIYRAIRDVVWDTPIVFFGGHTHIRDFRKYGKTAYGIESGRYMETIGFLSISGLGSGEKDVVPAASPTFRRMYIDNNLYSMQHHSGMNISTFSTALGRNVSQAIHAARKAMHLDHAFGCAPQDYWLNRAPYPANDSLLSLLDQQVLPDTFQHLKKPTIVITNSGAIRFDIFKGPFTIDTTFLVSPFTSGFRKLSDVPYGVASQVLRLLNNEGPISLDDLASLGQGIAAFCTQGSSGTTADTRFRTATCTDRYADAAVRVQDLMPPLPPIGLRTLRGGHGEQQVPLLAVDKPTVPGYTTVDDAGEDGDDTVHQTIQFYDVPNCIGIDVGYATTALVDKPEIVDLVYNEFIQYWVLLALRFLGKTYGKGNTEESLGGKTMTDVISEWVAEHWECEEGV</sequence>
<dbReference type="InterPro" id="IPR041823">
    <property type="entry name" value="YHR202W_N"/>
</dbReference>